<feature type="transmembrane region" description="Helical" evidence="7">
    <location>
        <begin position="41"/>
        <end position="58"/>
    </location>
</feature>
<evidence type="ECO:0000256" key="1">
    <source>
        <dbReference type="ARBA" id="ARBA00004141"/>
    </source>
</evidence>
<dbReference type="EMBL" id="JAPQKQ010000006">
    <property type="protein sequence ID" value="KAJ5193253.1"/>
    <property type="molecule type" value="Genomic_DNA"/>
</dbReference>
<dbReference type="PANTHER" id="PTHR31064:SF37">
    <property type="entry name" value="TRANSPORTER, PUTATIVE (EUROFUNG)-RELATED"/>
    <property type="match status" value="1"/>
</dbReference>
<evidence type="ECO:0000313" key="8">
    <source>
        <dbReference type="EMBL" id="KAJ5193253.1"/>
    </source>
</evidence>
<keyword evidence="9" id="KW-1185">Reference proteome</keyword>
<dbReference type="PANTHER" id="PTHR31064">
    <property type="entry name" value="POTASSIUM TRANSPORT PROTEIN DDB_G0292412-RELATED"/>
    <property type="match status" value="1"/>
</dbReference>
<evidence type="ECO:0000256" key="4">
    <source>
        <dbReference type="ARBA" id="ARBA00022989"/>
    </source>
</evidence>
<comment type="caution">
    <text evidence="8">The sequence shown here is derived from an EMBL/GenBank/DDBJ whole genome shotgun (WGS) entry which is preliminary data.</text>
</comment>
<dbReference type="GO" id="GO:1990573">
    <property type="term" value="P:potassium ion import across plasma membrane"/>
    <property type="evidence" value="ECO:0007669"/>
    <property type="project" value="TreeGrafter"/>
</dbReference>
<evidence type="ECO:0000256" key="3">
    <source>
        <dbReference type="ARBA" id="ARBA00022692"/>
    </source>
</evidence>
<dbReference type="GO" id="GO:0030007">
    <property type="term" value="P:intracellular potassium ion homeostasis"/>
    <property type="evidence" value="ECO:0007669"/>
    <property type="project" value="TreeGrafter"/>
</dbReference>
<dbReference type="InterPro" id="IPR003445">
    <property type="entry name" value="Cat_transpt"/>
</dbReference>
<reference evidence="8" key="2">
    <citation type="journal article" date="2023" name="IMA Fungus">
        <title>Comparative genomic study of the Penicillium genus elucidates a diverse pangenome and 15 lateral gene transfer events.</title>
        <authorList>
            <person name="Petersen C."/>
            <person name="Sorensen T."/>
            <person name="Nielsen M.R."/>
            <person name="Sondergaard T.E."/>
            <person name="Sorensen J.L."/>
            <person name="Fitzpatrick D.A."/>
            <person name="Frisvad J.C."/>
            <person name="Nielsen K.L."/>
        </authorList>
    </citation>
    <scope>NUCLEOTIDE SEQUENCE</scope>
    <source>
        <strain evidence="8">IBT 20477</strain>
    </source>
</reference>
<comment type="subcellular location">
    <subcellularLocation>
        <location evidence="1">Membrane</location>
        <topology evidence="1">Multi-pass membrane protein</topology>
    </subcellularLocation>
</comment>
<organism evidence="8 9">
    <name type="scientific">Penicillium cf. viridicatum</name>
    <dbReference type="NCBI Taxonomy" id="2972119"/>
    <lineage>
        <taxon>Eukaryota</taxon>
        <taxon>Fungi</taxon>
        <taxon>Dikarya</taxon>
        <taxon>Ascomycota</taxon>
        <taxon>Pezizomycotina</taxon>
        <taxon>Eurotiomycetes</taxon>
        <taxon>Eurotiomycetidae</taxon>
        <taxon>Eurotiales</taxon>
        <taxon>Aspergillaceae</taxon>
        <taxon>Penicillium</taxon>
    </lineage>
</organism>
<evidence type="ECO:0000256" key="5">
    <source>
        <dbReference type="ARBA" id="ARBA00023065"/>
    </source>
</evidence>
<dbReference type="Pfam" id="PF02386">
    <property type="entry name" value="TrkH"/>
    <property type="match status" value="1"/>
</dbReference>
<accession>A0A9W9M907</accession>
<keyword evidence="5" id="KW-0406">Ion transport</keyword>
<evidence type="ECO:0000256" key="6">
    <source>
        <dbReference type="ARBA" id="ARBA00023136"/>
    </source>
</evidence>
<reference evidence="8" key="1">
    <citation type="submission" date="2022-11" db="EMBL/GenBank/DDBJ databases">
        <authorList>
            <person name="Petersen C."/>
        </authorList>
    </citation>
    <scope>NUCLEOTIDE SEQUENCE</scope>
    <source>
        <strain evidence="8">IBT 20477</strain>
    </source>
</reference>
<evidence type="ECO:0008006" key="10">
    <source>
        <dbReference type="Google" id="ProtNLM"/>
    </source>
</evidence>
<evidence type="ECO:0000256" key="7">
    <source>
        <dbReference type="SAM" id="Phobius"/>
    </source>
</evidence>
<feature type="transmembrane region" description="Helical" evidence="7">
    <location>
        <begin position="427"/>
        <end position="445"/>
    </location>
</feature>
<dbReference type="InterPro" id="IPR051143">
    <property type="entry name" value="TrkH_K-transport"/>
</dbReference>
<feature type="transmembrane region" description="Helical" evidence="7">
    <location>
        <begin position="228"/>
        <end position="247"/>
    </location>
</feature>
<gene>
    <name evidence="8" type="ORF">N7449_009395</name>
</gene>
<keyword evidence="4 7" id="KW-1133">Transmembrane helix</keyword>
<feature type="transmembrane region" description="Helical" evidence="7">
    <location>
        <begin position="298"/>
        <end position="322"/>
    </location>
</feature>
<dbReference type="GO" id="GO:0140107">
    <property type="term" value="F:high-affinity potassium ion transmembrane transporter activity"/>
    <property type="evidence" value="ECO:0007669"/>
    <property type="project" value="TreeGrafter"/>
</dbReference>
<dbReference type="GO" id="GO:0005886">
    <property type="term" value="C:plasma membrane"/>
    <property type="evidence" value="ECO:0007669"/>
    <property type="project" value="TreeGrafter"/>
</dbReference>
<feature type="transmembrane region" description="Helical" evidence="7">
    <location>
        <begin position="355"/>
        <end position="380"/>
    </location>
</feature>
<keyword evidence="3 7" id="KW-0812">Transmembrane</keyword>
<dbReference type="AlphaFoldDB" id="A0A9W9M907"/>
<keyword evidence="2" id="KW-0813">Transport</keyword>
<dbReference type="OrthoDB" id="9999863at2759"/>
<keyword evidence="6 7" id="KW-0472">Membrane</keyword>
<feature type="transmembrane region" description="Helical" evidence="7">
    <location>
        <begin position="89"/>
        <end position="108"/>
    </location>
</feature>
<dbReference type="Proteomes" id="UP001150942">
    <property type="component" value="Unassembled WGS sequence"/>
</dbReference>
<sequence length="603" mass="67581">MILYIILGVLAPNLDDAYDDSQLSMPIMADLIRFSPLTLHYAYFILTPTICSIIFYTAPTQIHGLHYVDTLFMCFSAMTGTGLNVQGILFALLILGHAFPIFAFISLLRTISFRTALNDAPSEEMGDQTVSQIPKLQLKEQIGYYKEDALPTKLIDKAKVRMVVREVQADIGLWNGPELCAATDPRHRDETQRGSSVGVNNKKKDIGDWKAHIQGPISWFKGVIHRSANGLVILYFIGFLILGIVSLGLWSKFVRPDIPLEDKASPFWAGAFLATSALCNNGMSLIDTNMGPYQKEPFPLLACGFLILAGNTLFPCLLRFFIWMLRMMLPNNPTWQLWRRTFDFTLSQPQKVCAYLYPACHTWFVLGTIIFLNALMWGAFEISAIQNEEIGSLPINFRVLDGFFQALAVRGGGFSVVAFDRLPQGLLILYAFMMYISAFPVSAAISSTEVTDDWPAEHSQQESPHPRFSSFPHARFVYKQFRSQFTHDIWWLSLAILLITIIESDHFTAEPLTFSTFKIIFEAVSAYSCVGVTIGYPGQSYAFCGAWHTLSKLLLIAVSLRGRHRGLSVIVNADPFLQARGITGTEKTQPEKDSIDKVNDTLI</sequence>
<evidence type="ECO:0000256" key="2">
    <source>
        <dbReference type="ARBA" id="ARBA00022448"/>
    </source>
</evidence>
<proteinExistence type="predicted"/>
<protein>
    <recommendedName>
        <fullName evidence="10">Cation transporter</fullName>
    </recommendedName>
</protein>
<name>A0A9W9M907_9EURO</name>
<evidence type="ECO:0000313" key="9">
    <source>
        <dbReference type="Proteomes" id="UP001150942"/>
    </source>
</evidence>